<accession>A0ABW1FXD1</accession>
<keyword evidence="3" id="KW-1185">Reference proteome</keyword>
<dbReference type="Proteomes" id="UP001596174">
    <property type="component" value="Unassembled WGS sequence"/>
</dbReference>
<evidence type="ECO:0000256" key="1">
    <source>
        <dbReference type="SAM" id="MobiDB-lite"/>
    </source>
</evidence>
<feature type="region of interest" description="Disordered" evidence="1">
    <location>
        <begin position="28"/>
        <end position="51"/>
    </location>
</feature>
<reference evidence="3" key="1">
    <citation type="journal article" date="2019" name="Int. J. Syst. Evol. Microbiol.">
        <title>The Global Catalogue of Microorganisms (GCM) 10K type strain sequencing project: providing services to taxonomists for standard genome sequencing and annotation.</title>
        <authorList>
            <consortium name="The Broad Institute Genomics Platform"/>
            <consortium name="The Broad Institute Genome Sequencing Center for Infectious Disease"/>
            <person name="Wu L."/>
            <person name="Ma J."/>
        </authorList>
    </citation>
    <scope>NUCLEOTIDE SEQUENCE [LARGE SCALE GENOMIC DNA]</scope>
    <source>
        <strain evidence="3">JCM 4816</strain>
    </source>
</reference>
<evidence type="ECO:0000313" key="2">
    <source>
        <dbReference type="EMBL" id="MFC5906894.1"/>
    </source>
</evidence>
<sequence length="51" mass="5204">MAEMAEPEPEADEVPVAELLAAAAAARRLCTPPSGEESDDPLLPADENAAA</sequence>
<gene>
    <name evidence="2" type="ORF">ACFP3V_06665</name>
</gene>
<evidence type="ECO:0000313" key="3">
    <source>
        <dbReference type="Proteomes" id="UP001596174"/>
    </source>
</evidence>
<comment type="caution">
    <text evidence="2">The sequence shown here is derived from an EMBL/GenBank/DDBJ whole genome shotgun (WGS) entry which is preliminary data.</text>
</comment>
<dbReference type="RefSeq" id="WP_380580765.1">
    <property type="nucleotide sequence ID" value="NZ_JBHSQJ010000021.1"/>
</dbReference>
<protein>
    <submittedName>
        <fullName evidence="2">Uncharacterized protein</fullName>
    </submittedName>
</protein>
<organism evidence="2 3">
    <name type="scientific">Streptacidiphilus monticola</name>
    <dbReference type="NCBI Taxonomy" id="2161674"/>
    <lineage>
        <taxon>Bacteria</taxon>
        <taxon>Bacillati</taxon>
        <taxon>Actinomycetota</taxon>
        <taxon>Actinomycetes</taxon>
        <taxon>Kitasatosporales</taxon>
        <taxon>Streptomycetaceae</taxon>
        <taxon>Streptacidiphilus</taxon>
    </lineage>
</organism>
<proteinExistence type="predicted"/>
<dbReference type="EMBL" id="JBHSQJ010000021">
    <property type="protein sequence ID" value="MFC5906894.1"/>
    <property type="molecule type" value="Genomic_DNA"/>
</dbReference>
<name>A0ABW1FXD1_9ACTN</name>